<organism evidence="9 10">
    <name type="scientific">Tieghemiomyces parasiticus</name>
    <dbReference type="NCBI Taxonomy" id="78921"/>
    <lineage>
        <taxon>Eukaryota</taxon>
        <taxon>Fungi</taxon>
        <taxon>Fungi incertae sedis</taxon>
        <taxon>Zoopagomycota</taxon>
        <taxon>Kickxellomycotina</taxon>
        <taxon>Dimargaritomycetes</taxon>
        <taxon>Dimargaritales</taxon>
        <taxon>Dimargaritaceae</taxon>
        <taxon>Tieghemiomyces</taxon>
    </lineage>
</organism>
<dbReference type="InterPro" id="IPR016812">
    <property type="entry name" value="PPase_methylesterase_euk"/>
</dbReference>
<keyword evidence="3 6" id="KW-0719">Serine esterase</keyword>
<dbReference type="InterPro" id="IPR029058">
    <property type="entry name" value="AB_hydrolase_fold"/>
</dbReference>
<keyword evidence="4 6" id="KW-0378">Hydrolase</keyword>
<evidence type="ECO:0000256" key="5">
    <source>
        <dbReference type="ARBA" id="ARBA00049203"/>
    </source>
</evidence>
<evidence type="ECO:0000256" key="6">
    <source>
        <dbReference type="PIRNR" id="PIRNR022950"/>
    </source>
</evidence>
<dbReference type="GO" id="GO:0051723">
    <property type="term" value="F:protein methylesterase activity"/>
    <property type="evidence" value="ECO:0007669"/>
    <property type="project" value="UniProtKB-EC"/>
</dbReference>
<evidence type="ECO:0000313" key="9">
    <source>
        <dbReference type="EMBL" id="KAJ1927349.1"/>
    </source>
</evidence>
<dbReference type="Gene3D" id="3.40.50.1820">
    <property type="entry name" value="alpha/beta hydrolase"/>
    <property type="match status" value="1"/>
</dbReference>
<feature type="active site" evidence="7">
    <location>
        <position position="156"/>
    </location>
</feature>
<dbReference type="AlphaFoldDB" id="A0A9W8DWV8"/>
<dbReference type="InterPro" id="IPR000073">
    <property type="entry name" value="AB_hydrolase_1"/>
</dbReference>
<comment type="similarity">
    <text evidence="1 6">Belongs to the AB hydrolase superfamily.</text>
</comment>
<sequence>MDAEDLRKKLLKASGGAALHPDHLFAPSTSSPAERRTTFTAASWEPYFDTREVVEVSSTGNRFMTYQSRRDRGPLFVFHHGAGHAALAFALVAQRMRQKYPDEMSFLAYDCRGHGDTHTDGDLDLSLDTLAGDFKAILDALYPNGSHPQVFLVGHSMGGAVVTQIAYKQLVPNLGGFVVIDIVEGNAMAALGKIKKFCETRPQKFRSVSDTIAWFLRIRAIVNVESAQISVPPLVVEESSPEGPVYVWRTDLGASEQYWKDWFQGLTDKFLQAKGAKMLMLAGPERLDKPMMIAQMQGKFQPVMFPDSGHAIQEDHPDEVARSLIEIWQRSRPLTLPPKLPRS</sequence>
<evidence type="ECO:0000256" key="1">
    <source>
        <dbReference type="ARBA" id="ARBA00008645"/>
    </source>
</evidence>
<comment type="caution">
    <text evidence="9">The sequence shown here is derived from an EMBL/GenBank/DDBJ whole genome shotgun (WGS) entry which is preliminary data.</text>
</comment>
<proteinExistence type="inferred from homology"/>
<reference evidence="9" key="1">
    <citation type="submission" date="2022-07" db="EMBL/GenBank/DDBJ databases">
        <title>Phylogenomic reconstructions and comparative analyses of Kickxellomycotina fungi.</title>
        <authorList>
            <person name="Reynolds N.K."/>
            <person name="Stajich J.E."/>
            <person name="Barry K."/>
            <person name="Grigoriev I.V."/>
            <person name="Crous P."/>
            <person name="Smith M.E."/>
        </authorList>
    </citation>
    <scope>NUCLEOTIDE SEQUENCE</scope>
    <source>
        <strain evidence="9">RSA 861</strain>
    </source>
</reference>
<name>A0A9W8DWV8_9FUNG</name>
<dbReference type="Proteomes" id="UP001150569">
    <property type="component" value="Unassembled WGS sequence"/>
</dbReference>
<dbReference type="EMBL" id="JANBPT010000122">
    <property type="protein sequence ID" value="KAJ1927349.1"/>
    <property type="molecule type" value="Genomic_DNA"/>
</dbReference>
<protein>
    <recommendedName>
        <fullName evidence="2 6">Protein phosphatase methylesterase 1</fullName>
        <shortName evidence="6">PME-1</shortName>
        <ecNumber evidence="6">3.1.1.-</ecNumber>
    </recommendedName>
</protein>
<evidence type="ECO:0000256" key="7">
    <source>
        <dbReference type="PIRSR" id="PIRSR022950-1"/>
    </source>
</evidence>
<keyword evidence="10" id="KW-1185">Reference proteome</keyword>
<dbReference type="Pfam" id="PF12697">
    <property type="entry name" value="Abhydrolase_6"/>
    <property type="match status" value="1"/>
</dbReference>
<dbReference type="EC" id="3.1.1.-" evidence="6"/>
<dbReference type="SUPFAM" id="SSF53474">
    <property type="entry name" value="alpha/beta-Hydrolases"/>
    <property type="match status" value="1"/>
</dbReference>
<evidence type="ECO:0000313" key="10">
    <source>
        <dbReference type="Proteomes" id="UP001150569"/>
    </source>
</evidence>
<comment type="catalytic activity">
    <reaction evidence="5">
        <text>[phosphatase 2A protein]-C-terminal L-leucine methyl ester + H2O = [phosphatase 2A protein]-C-terminal L-leucine + methanol + H(+)</text>
        <dbReference type="Rhea" id="RHEA:48548"/>
        <dbReference type="Rhea" id="RHEA-COMP:12134"/>
        <dbReference type="Rhea" id="RHEA-COMP:12135"/>
        <dbReference type="ChEBI" id="CHEBI:15377"/>
        <dbReference type="ChEBI" id="CHEBI:15378"/>
        <dbReference type="ChEBI" id="CHEBI:17790"/>
        <dbReference type="ChEBI" id="CHEBI:90516"/>
        <dbReference type="ChEBI" id="CHEBI:90517"/>
        <dbReference type="EC" id="3.1.1.89"/>
    </reaction>
</comment>
<feature type="domain" description="AB hydrolase-1" evidence="8">
    <location>
        <begin position="76"/>
        <end position="322"/>
    </location>
</feature>
<evidence type="ECO:0000256" key="2">
    <source>
        <dbReference type="ARBA" id="ARBA00020672"/>
    </source>
</evidence>
<evidence type="ECO:0000256" key="3">
    <source>
        <dbReference type="ARBA" id="ARBA00022487"/>
    </source>
</evidence>
<gene>
    <name evidence="9" type="primary">PPE1_1</name>
    <name evidence="9" type="ORF">IWQ60_003019</name>
</gene>
<comment type="function">
    <text evidence="6">Demethylates proteins that have been reversibly carboxymethylated.</text>
</comment>
<feature type="active site" evidence="7">
    <location>
        <position position="310"/>
    </location>
</feature>
<dbReference type="PIRSF" id="PIRSF022950">
    <property type="entry name" value="PPase_methylesterase_euk"/>
    <property type="match status" value="1"/>
</dbReference>
<feature type="active site" evidence="7">
    <location>
        <position position="181"/>
    </location>
</feature>
<accession>A0A9W8DWV8</accession>
<dbReference type="PANTHER" id="PTHR14189">
    <property type="entry name" value="PROTEIN PHOSPHATASE METHYLESTERASE-1 RELATED"/>
    <property type="match status" value="1"/>
</dbReference>
<evidence type="ECO:0000256" key="4">
    <source>
        <dbReference type="ARBA" id="ARBA00022801"/>
    </source>
</evidence>
<dbReference type="OrthoDB" id="194865at2759"/>
<evidence type="ECO:0000259" key="8">
    <source>
        <dbReference type="Pfam" id="PF12697"/>
    </source>
</evidence>
<dbReference type="PANTHER" id="PTHR14189:SF0">
    <property type="entry name" value="PROTEIN PHOSPHATASE METHYLESTERASE 1"/>
    <property type="match status" value="1"/>
</dbReference>